<dbReference type="RefSeq" id="WP_078981133.1">
    <property type="nucleotide sequence ID" value="NZ_MWQN01000003.1"/>
</dbReference>
<dbReference type="EMBL" id="MWQN01000003">
    <property type="protein sequence ID" value="OPC78042.1"/>
    <property type="molecule type" value="Genomic_DNA"/>
</dbReference>
<reference evidence="3 4" key="1">
    <citation type="submission" date="2017-03" db="EMBL/GenBank/DDBJ databases">
        <title>Draft genome sequence of Streptomyces scabrisporus NF3, endophyte isolated from Amphipterygium adstringens.</title>
        <authorList>
            <person name="Vazquez M."/>
            <person name="Ceapa C.D."/>
            <person name="Rodriguez Luna D."/>
            <person name="Sanchez Esquivel S."/>
        </authorList>
    </citation>
    <scope>NUCLEOTIDE SEQUENCE [LARGE SCALE GENOMIC DNA]</scope>
    <source>
        <strain evidence="3 4">NF3</strain>
    </source>
</reference>
<dbReference type="AlphaFoldDB" id="A0A1T3NMT4"/>
<gene>
    <name evidence="3" type="ORF">B4N89_38155</name>
</gene>
<sequence length="133" mass="14659">MTYDVDVAVREEDRDAAADLLAEHYALGTLDKETLEARLSDVLGAATLRQLSAATADLPTPRPTPTPPTWTTRRRHERPGHSTSRHRGSRKYALAALLVVALCLVVEDPTARILVAILAATALTRKLHHHRRT</sequence>
<dbReference type="InterPro" id="IPR012551">
    <property type="entry name" value="DUF1707_SHOCT-like"/>
</dbReference>
<dbReference type="OrthoDB" id="9995359at2"/>
<keyword evidence="4" id="KW-1185">Reference proteome</keyword>
<evidence type="ECO:0000259" key="2">
    <source>
        <dbReference type="Pfam" id="PF08044"/>
    </source>
</evidence>
<feature type="region of interest" description="Disordered" evidence="1">
    <location>
        <begin position="53"/>
        <end position="88"/>
    </location>
</feature>
<proteinExistence type="predicted"/>
<protein>
    <recommendedName>
        <fullName evidence="2">DUF1707 domain-containing protein</fullName>
    </recommendedName>
</protein>
<evidence type="ECO:0000313" key="3">
    <source>
        <dbReference type="EMBL" id="OPC78042.1"/>
    </source>
</evidence>
<evidence type="ECO:0000256" key="1">
    <source>
        <dbReference type="SAM" id="MobiDB-lite"/>
    </source>
</evidence>
<name>A0A1T3NMT4_9ACTN</name>
<dbReference type="Proteomes" id="UP000190037">
    <property type="component" value="Unassembled WGS sequence"/>
</dbReference>
<evidence type="ECO:0000313" key="4">
    <source>
        <dbReference type="Proteomes" id="UP000190037"/>
    </source>
</evidence>
<dbReference type="Pfam" id="PF08044">
    <property type="entry name" value="DUF1707"/>
    <property type="match status" value="1"/>
</dbReference>
<feature type="domain" description="DUF1707" evidence="2">
    <location>
        <begin position="10"/>
        <end position="59"/>
    </location>
</feature>
<feature type="compositionally biased region" description="Basic residues" evidence="1">
    <location>
        <begin position="72"/>
        <end position="88"/>
    </location>
</feature>
<accession>A0A1T3NMT4</accession>
<comment type="caution">
    <text evidence="3">The sequence shown here is derived from an EMBL/GenBank/DDBJ whole genome shotgun (WGS) entry which is preliminary data.</text>
</comment>
<organism evidence="3 4">
    <name type="scientific">Embleya scabrispora</name>
    <dbReference type="NCBI Taxonomy" id="159449"/>
    <lineage>
        <taxon>Bacteria</taxon>
        <taxon>Bacillati</taxon>
        <taxon>Actinomycetota</taxon>
        <taxon>Actinomycetes</taxon>
        <taxon>Kitasatosporales</taxon>
        <taxon>Streptomycetaceae</taxon>
        <taxon>Embleya</taxon>
    </lineage>
</organism>